<accession>A0A0V1GSX7</accession>
<evidence type="ECO:0000256" key="1">
    <source>
        <dbReference type="SAM" id="MobiDB-lite"/>
    </source>
</evidence>
<evidence type="ECO:0000313" key="3">
    <source>
        <dbReference type="Proteomes" id="UP000055024"/>
    </source>
</evidence>
<evidence type="ECO:0000313" key="2">
    <source>
        <dbReference type="EMBL" id="KRZ01241.1"/>
    </source>
</evidence>
<protein>
    <submittedName>
        <fullName evidence="2">Uncharacterized protein</fullName>
    </submittedName>
</protein>
<reference evidence="2 3" key="1">
    <citation type="submission" date="2015-01" db="EMBL/GenBank/DDBJ databases">
        <title>Evolution of Trichinella species and genotypes.</title>
        <authorList>
            <person name="Korhonen P.K."/>
            <person name="Edoardo P."/>
            <person name="Giuseppe L.R."/>
            <person name="Gasser R.B."/>
        </authorList>
    </citation>
    <scope>NUCLEOTIDE SEQUENCE [LARGE SCALE GENOMIC DNA]</scope>
    <source>
        <strain evidence="2">ISS1029</strain>
    </source>
</reference>
<feature type="compositionally biased region" description="Basic and acidic residues" evidence="1">
    <location>
        <begin position="1"/>
        <end position="11"/>
    </location>
</feature>
<comment type="caution">
    <text evidence="2">The sequence shown here is derived from an EMBL/GenBank/DDBJ whole genome shotgun (WGS) entry which is preliminary data.</text>
</comment>
<proteinExistence type="predicted"/>
<dbReference type="EMBL" id="JYDP01000314">
    <property type="protein sequence ID" value="KRZ01241.1"/>
    <property type="molecule type" value="Genomic_DNA"/>
</dbReference>
<dbReference type="OrthoDB" id="6154864at2759"/>
<sequence>MLNKRSAKESKTIPQSYEEEAATASTEPSTCGQFLLFKEVRSVMYKQRVKRFPRLSRDRYDLVFAHKFTRMKSGKAFLLTQSASKHIPVFLTPNNIGLLAATKTWGMDGTFKVVPQWYQQLFTINVQTSAHTDSGLLSEYAGTGLLLPLLASGT</sequence>
<keyword evidence="3" id="KW-1185">Reference proteome</keyword>
<feature type="region of interest" description="Disordered" evidence="1">
    <location>
        <begin position="1"/>
        <end position="24"/>
    </location>
</feature>
<dbReference type="AlphaFoldDB" id="A0A0V1GSX7"/>
<gene>
    <name evidence="2" type="ORF">T11_3260</name>
</gene>
<organism evidence="2 3">
    <name type="scientific">Trichinella zimbabwensis</name>
    <dbReference type="NCBI Taxonomy" id="268475"/>
    <lineage>
        <taxon>Eukaryota</taxon>
        <taxon>Metazoa</taxon>
        <taxon>Ecdysozoa</taxon>
        <taxon>Nematoda</taxon>
        <taxon>Enoplea</taxon>
        <taxon>Dorylaimia</taxon>
        <taxon>Trichinellida</taxon>
        <taxon>Trichinellidae</taxon>
        <taxon>Trichinella</taxon>
    </lineage>
</organism>
<dbReference type="Proteomes" id="UP000055024">
    <property type="component" value="Unassembled WGS sequence"/>
</dbReference>
<name>A0A0V1GSX7_9BILA</name>